<dbReference type="HOGENOM" id="CLU_1128215_0_0_5"/>
<gene>
    <name evidence="1" type="ORF">JCM7686_pAMI5p144</name>
</gene>
<protein>
    <recommendedName>
        <fullName evidence="3">Solute-binding protein family 3/N-terminal domain-containing protein</fullName>
    </recommendedName>
</protein>
<evidence type="ECO:0000313" key="2">
    <source>
        <dbReference type="Proteomes" id="UP000015480"/>
    </source>
</evidence>
<dbReference type="Proteomes" id="UP000015480">
    <property type="component" value="Plasmid pAMI5"/>
</dbReference>
<proteinExistence type="predicted"/>
<organism evidence="1 2">
    <name type="scientific">Paracoccus aminophilus JCM 7686</name>
    <dbReference type="NCBI Taxonomy" id="1367847"/>
    <lineage>
        <taxon>Bacteria</taxon>
        <taxon>Pseudomonadati</taxon>
        <taxon>Pseudomonadota</taxon>
        <taxon>Alphaproteobacteria</taxon>
        <taxon>Rhodobacterales</taxon>
        <taxon>Paracoccaceae</taxon>
        <taxon>Paracoccus</taxon>
    </lineage>
</organism>
<dbReference type="PATRIC" id="fig|1367847.3.peg.4178"/>
<sequence>MKRGFKRWKRPLGDLAVIAALLAALSYLPPDTSLSDRRAQGDLRLCVPDLDAPVIAANDPDHPGPELRLAQGIARDLGLSLRLVEVPNMGRSFNPRDWHIGRGQCDMLGGGLADSRSNRGFMTLLPTGARIGLIRAGGPEAVPAGAEVGVYLGSAGLDRVRLSGWMRGMGWRPKPLASPADLASWLGAGGTAIASTLAPLPEGIAQHELPPEVADRTDLAFGLWRGDVTLTRAIRASLRNETYKKQ</sequence>
<keyword evidence="1" id="KW-0614">Plasmid</keyword>
<geneLocation type="plasmid" evidence="1 2">
    <name>pAMI5</name>
</geneLocation>
<evidence type="ECO:0000313" key="1">
    <source>
        <dbReference type="EMBL" id="AGT11210.1"/>
    </source>
</evidence>
<reference evidence="1 2" key="1">
    <citation type="journal article" date="2014" name="BMC Genomics">
        <title>Architecture and functions of a multipartite genome of the methylotrophic bacterium Paracoccus aminophilus JCM 7686, containing primary and secondary chromids.</title>
        <authorList>
            <person name="Dziewit L."/>
            <person name="Czarnecki J."/>
            <person name="Wibberg D."/>
            <person name="Radlinska M."/>
            <person name="Mrozek P."/>
            <person name="Szymczak M."/>
            <person name="Schluter A."/>
            <person name="Puhler A."/>
            <person name="Bartosik D."/>
        </authorList>
    </citation>
    <scope>NUCLEOTIDE SEQUENCE [LARGE SCALE GENOMIC DNA]</scope>
    <source>
        <strain evidence="1">JCM 7686</strain>
        <plasmid evidence="2">Plasmid pAMI5</plasmid>
    </source>
</reference>
<dbReference type="KEGG" id="pami:JCM7686_pAMI5p144"/>
<dbReference type="EMBL" id="CP006653">
    <property type="protein sequence ID" value="AGT11210.1"/>
    <property type="molecule type" value="Genomic_DNA"/>
</dbReference>
<dbReference type="OrthoDB" id="7812506at2"/>
<accession>S5Y6G5</accession>
<dbReference type="AlphaFoldDB" id="S5Y6G5"/>
<keyword evidence="2" id="KW-1185">Reference proteome</keyword>
<name>S5Y6G5_PARAH</name>
<dbReference type="RefSeq" id="WP_020952981.1">
    <property type="nucleotide sequence ID" value="NC_022043.1"/>
</dbReference>
<evidence type="ECO:0008006" key="3">
    <source>
        <dbReference type="Google" id="ProtNLM"/>
    </source>
</evidence>
<dbReference type="SUPFAM" id="SSF53850">
    <property type="entry name" value="Periplasmic binding protein-like II"/>
    <property type="match status" value="1"/>
</dbReference>